<evidence type="ECO:0000313" key="3">
    <source>
        <dbReference type="EMBL" id="KAK7729290.1"/>
    </source>
</evidence>
<organism evidence="3 4">
    <name type="scientific">Diaporthe eres</name>
    <name type="common">Phomopsis oblonga</name>
    <dbReference type="NCBI Taxonomy" id="83184"/>
    <lineage>
        <taxon>Eukaryota</taxon>
        <taxon>Fungi</taxon>
        <taxon>Dikarya</taxon>
        <taxon>Ascomycota</taxon>
        <taxon>Pezizomycotina</taxon>
        <taxon>Sordariomycetes</taxon>
        <taxon>Sordariomycetidae</taxon>
        <taxon>Diaporthales</taxon>
        <taxon>Diaporthaceae</taxon>
        <taxon>Diaporthe</taxon>
        <taxon>Diaporthe eres species complex</taxon>
    </lineage>
</organism>
<dbReference type="PANTHER" id="PTHR22893">
    <property type="entry name" value="NADH OXIDOREDUCTASE-RELATED"/>
    <property type="match status" value="1"/>
</dbReference>
<gene>
    <name evidence="3" type="ORF">SLS63_006163</name>
</gene>
<dbReference type="InterPro" id="IPR013785">
    <property type="entry name" value="Aldolase_TIM"/>
</dbReference>
<dbReference type="Proteomes" id="UP001430848">
    <property type="component" value="Unassembled WGS sequence"/>
</dbReference>
<comment type="caution">
    <text evidence="3">The sequence shown here is derived from an EMBL/GenBank/DDBJ whole genome shotgun (WGS) entry which is preliminary data.</text>
</comment>
<evidence type="ECO:0000256" key="1">
    <source>
        <dbReference type="ARBA" id="ARBA00022630"/>
    </source>
</evidence>
<dbReference type="Pfam" id="PF00724">
    <property type="entry name" value="Oxidored_FMN"/>
    <property type="match status" value="1"/>
</dbReference>
<accession>A0ABR1P8P5</accession>
<proteinExistence type="predicted"/>
<keyword evidence="4" id="KW-1185">Reference proteome</keyword>
<dbReference type="InterPro" id="IPR001155">
    <property type="entry name" value="OxRdtase_FMN_N"/>
</dbReference>
<protein>
    <recommendedName>
        <fullName evidence="2">NADH:flavin oxidoreductase/NADH oxidase N-terminal domain-containing protein</fullName>
    </recommendedName>
</protein>
<reference evidence="3 4" key="1">
    <citation type="submission" date="2024-02" db="EMBL/GenBank/DDBJ databases">
        <title>De novo assembly and annotation of 12 fungi associated with fruit tree decline syndrome in Ontario, Canada.</title>
        <authorList>
            <person name="Sulman M."/>
            <person name="Ellouze W."/>
            <person name="Ilyukhin E."/>
        </authorList>
    </citation>
    <scope>NUCLEOTIDE SEQUENCE [LARGE SCALE GENOMIC DNA]</scope>
    <source>
        <strain evidence="3 4">M169</strain>
    </source>
</reference>
<dbReference type="Gene3D" id="3.20.20.70">
    <property type="entry name" value="Aldolase class I"/>
    <property type="match status" value="1"/>
</dbReference>
<evidence type="ECO:0000259" key="2">
    <source>
        <dbReference type="Pfam" id="PF00724"/>
    </source>
</evidence>
<sequence>MSSLLEPVIVGGKLSLRNRVVMGSMTRNRCVDDFKPGPAQVKHYADRARDGVGLIVNEGTFVDWTGCDWDKSPFMINDDHARAWRLVTDAVHREGKETKIFFQAWHAGRCQHDQMPIMKEKGGIVEAPSAIKANAGKYRQLPGEPGHTDNIKVIENPRDVIAKYKKSFILARDAGFDGVELLAQGGYLPQQFLNSRANKRTDAYCGSVENRCRFILELVDAISEIFDGPEFVCVKINPTDIFNDSLVCFDEMKQVYTYLITELVSRKVGIVNISRRGAETKTETGEFFGKVQLPQGHLPPGYDPVLDFGRLVKFPGSPTLLMANHDYTVEEAAELVQQQKLDLITFGRPFIYNPDLITRIKHGIPFAHNDRGSSVFYGPYDTVDENYNDWAAAAIQPGA</sequence>
<dbReference type="EMBL" id="JAKNSF020000029">
    <property type="protein sequence ID" value="KAK7729290.1"/>
    <property type="molecule type" value="Genomic_DNA"/>
</dbReference>
<keyword evidence="1" id="KW-0285">Flavoprotein</keyword>
<evidence type="ECO:0000313" key="4">
    <source>
        <dbReference type="Proteomes" id="UP001430848"/>
    </source>
</evidence>
<dbReference type="InterPro" id="IPR045247">
    <property type="entry name" value="Oye-like"/>
</dbReference>
<name>A0ABR1P8P5_DIAER</name>
<dbReference type="PANTHER" id="PTHR22893:SF91">
    <property type="entry name" value="NADPH DEHYDROGENASE 2-RELATED"/>
    <property type="match status" value="1"/>
</dbReference>
<dbReference type="SUPFAM" id="SSF51395">
    <property type="entry name" value="FMN-linked oxidoreductases"/>
    <property type="match status" value="1"/>
</dbReference>
<feature type="domain" description="NADH:flavin oxidoreductase/NADH oxidase N-terminal" evidence="2">
    <location>
        <begin position="4"/>
        <end position="365"/>
    </location>
</feature>